<protein>
    <recommendedName>
        <fullName evidence="1">Leucine-rich repeat domain-containing protein</fullName>
    </recommendedName>
</protein>
<dbReference type="AlphaFoldDB" id="C1GGQ5"/>
<name>C1GGQ5_PARBD</name>
<evidence type="ECO:0000259" key="1">
    <source>
        <dbReference type="Pfam" id="PF24969"/>
    </source>
</evidence>
<dbReference type="InParanoid" id="C1GGQ5"/>
<dbReference type="Proteomes" id="UP000001628">
    <property type="component" value="Unassembled WGS sequence"/>
</dbReference>
<feature type="domain" description="Leucine-rich repeat" evidence="1">
    <location>
        <begin position="269"/>
        <end position="417"/>
    </location>
</feature>
<dbReference type="HOGENOM" id="CLU_041313_0_0_1"/>
<accession>C1GGQ5</accession>
<dbReference type="KEGG" id="pbn:PADG_06492"/>
<dbReference type="EMBL" id="KN275964">
    <property type="protein sequence ID" value="EEH50413.2"/>
    <property type="molecule type" value="Genomic_DNA"/>
</dbReference>
<dbReference type="OrthoDB" id="5130616at2759"/>
<organism evidence="2 3">
    <name type="scientific">Paracoccidioides brasiliensis (strain Pb18)</name>
    <dbReference type="NCBI Taxonomy" id="502780"/>
    <lineage>
        <taxon>Eukaryota</taxon>
        <taxon>Fungi</taxon>
        <taxon>Dikarya</taxon>
        <taxon>Ascomycota</taxon>
        <taxon>Pezizomycotina</taxon>
        <taxon>Eurotiomycetes</taxon>
        <taxon>Eurotiomycetidae</taxon>
        <taxon>Onygenales</taxon>
        <taxon>Ajellomycetaceae</taxon>
        <taxon>Paracoccidioides</taxon>
    </lineage>
</organism>
<dbReference type="OMA" id="WYDSENS"/>
<dbReference type="GeneID" id="22585205"/>
<keyword evidence="3" id="KW-1185">Reference proteome</keyword>
<evidence type="ECO:0000313" key="3">
    <source>
        <dbReference type="Proteomes" id="UP000001628"/>
    </source>
</evidence>
<dbReference type="InterPro" id="IPR056867">
    <property type="entry name" value="LRR_15"/>
</dbReference>
<proteinExistence type="predicted"/>
<reference evidence="2 3" key="1">
    <citation type="journal article" date="2011" name="PLoS Genet.">
        <title>Comparative genomic analysis of human fungal pathogens causing paracoccidioidomycosis.</title>
        <authorList>
            <person name="Desjardins C.A."/>
            <person name="Champion M.D."/>
            <person name="Holder J.W."/>
            <person name="Muszewska A."/>
            <person name="Goldberg J."/>
            <person name="Bailao A.M."/>
            <person name="Brigido M.M."/>
            <person name="Ferreira M.E."/>
            <person name="Garcia A.M."/>
            <person name="Grynberg M."/>
            <person name="Gujja S."/>
            <person name="Heiman D.I."/>
            <person name="Henn M.R."/>
            <person name="Kodira C.D."/>
            <person name="Leon-Narvaez H."/>
            <person name="Longo L.V."/>
            <person name="Ma L.J."/>
            <person name="Malavazi I."/>
            <person name="Matsuo A.L."/>
            <person name="Morais F.V."/>
            <person name="Pereira M."/>
            <person name="Rodriguez-Brito S."/>
            <person name="Sakthikumar S."/>
            <person name="Salem-Izacc S.M."/>
            <person name="Sykes S.M."/>
            <person name="Teixeira M.M."/>
            <person name="Vallejo M.C."/>
            <person name="Walter M.E."/>
            <person name="Yandava C."/>
            <person name="Young S."/>
            <person name="Zeng Q."/>
            <person name="Zucker J."/>
            <person name="Felipe M.S."/>
            <person name="Goldman G.H."/>
            <person name="Haas B.J."/>
            <person name="McEwen J.G."/>
            <person name="Nino-Vega G."/>
            <person name="Puccia R."/>
            <person name="San-Blas G."/>
            <person name="Soares C.M."/>
            <person name="Birren B.W."/>
            <person name="Cuomo C.A."/>
        </authorList>
    </citation>
    <scope>NUCLEOTIDE SEQUENCE [LARGE SCALE GENOMIC DNA]</scope>
    <source>
        <strain evidence="2 3">Pb18</strain>
    </source>
</reference>
<dbReference type="RefSeq" id="XP_010761772.1">
    <property type="nucleotide sequence ID" value="XM_010763470.1"/>
</dbReference>
<dbReference type="Pfam" id="PF24969">
    <property type="entry name" value="LRR_15"/>
    <property type="match status" value="1"/>
</dbReference>
<dbReference type="VEuPathDB" id="FungiDB:PADG_06492"/>
<gene>
    <name evidence="2" type="ORF">PADG_06492</name>
</gene>
<evidence type="ECO:0000313" key="2">
    <source>
        <dbReference type="EMBL" id="EEH50413.2"/>
    </source>
</evidence>
<sequence>MAPAGIYPSLPLPPEIILSVVWNMEKSSHRLNLALCSRYFYDIVIPFVSENIRLVEPETRVIISLVQTLLRSPHIASRTYTLEINTWETEQNYDINIGDSPETLPRPTADLRIDRSLVNEAVQRLFTPTDEPARSKLMAHLLAGNEDAWVALLLFSVPRLRKLSLVVPYNTDHVLRLVRRAAVRVPPFDTRPALNHLSHLYVKWWDTEGYLNSLFVWPFYFFPSMQSVTCKKIGDPPLYRGEEDVVTEGEVEGGNLSKDHVLSLENLPKASQVTQINITKSHTSDGMFSKLHFCEKLKSFKFEHCDSYSYYSSFQPTHFFQGLSLARHTLEHLWLAYDYDSYDGDEHYEGDNDAFGSLTHFTVLKTLTMSAINLIGKNYLLDRDDLRLRPAAAQRLAQVLPASLESLSMIHIEGNQYIPVSLQVENLLQPTTLSACTPRLAFVNLLGVFCEWEVSSTTYRYSERTPVFRPDVLRRAAELNDMCASVGVKFGIMDTRVALFAETEEDSY</sequence>
<dbReference type="eggNOG" id="ENOG502SZXU">
    <property type="taxonomic scope" value="Eukaryota"/>
</dbReference>